<dbReference type="InterPro" id="IPR014010">
    <property type="entry name" value="REJ_dom"/>
</dbReference>
<organism evidence="18 19">
    <name type="scientific">Sinocyclocheilus grahami</name>
    <name type="common">Dianchi golden-line fish</name>
    <name type="synonym">Barbus grahami</name>
    <dbReference type="NCBI Taxonomy" id="75366"/>
    <lineage>
        <taxon>Eukaryota</taxon>
        <taxon>Metazoa</taxon>
        <taxon>Chordata</taxon>
        <taxon>Craniata</taxon>
        <taxon>Vertebrata</taxon>
        <taxon>Euteleostomi</taxon>
        <taxon>Actinopterygii</taxon>
        <taxon>Neopterygii</taxon>
        <taxon>Teleostei</taxon>
        <taxon>Ostariophysi</taxon>
        <taxon>Cypriniformes</taxon>
        <taxon>Cyprinidae</taxon>
        <taxon>Cyprininae</taxon>
        <taxon>Sinocyclocheilus</taxon>
    </lineage>
</organism>
<dbReference type="Pfam" id="PF00801">
    <property type="entry name" value="PKD"/>
    <property type="match status" value="9"/>
</dbReference>
<dbReference type="Pfam" id="PF08016">
    <property type="entry name" value="PKD_channel"/>
    <property type="match status" value="1"/>
</dbReference>
<dbReference type="InterPro" id="IPR000203">
    <property type="entry name" value="GPS"/>
</dbReference>
<dbReference type="InterPro" id="IPR035986">
    <property type="entry name" value="PKD_dom_sf"/>
</dbReference>
<keyword evidence="19" id="KW-1185">Reference proteome</keyword>
<keyword evidence="12" id="KW-0966">Cell projection</keyword>
<evidence type="ECO:0000256" key="13">
    <source>
        <dbReference type="PROSITE-ProRule" id="PRU00152"/>
    </source>
</evidence>
<comment type="similarity">
    <text evidence="3">Belongs to the polycystin family.</text>
</comment>
<evidence type="ECO:0000256" key="3">
    <source>
        <dbReference type="ARBA" id="ARBA00007200"/>
    </source>
</evidence>
<dbReference type="PANTHER" id="PTHR46730:SF2">
    <property type="entry name" value="POLYCYSTIN-1 ISOFORM X1"/>
    <property type="match status" value="1"/>
</dbReference>
<dbReference type="Gene3D" id="2.60.40.10">
    <property type="entry name" value="Immunoglobulins"/>
    <property type="match status" value="5"/>
</dbReference>
<dbReference type="GO" id="GO:0005261">
    <property type="term" value="F:monoatomic cation channel activity"/>
    <property type="evidence" value="ECO:0007669"/>
    <property type="project" value="TreeGrafter"/>
</dbReference>
<dbReference type="SUPFAM" id="SSF49299">
    <property type="entry name" value="PKD domain"/>
    <property type="match status" value="9"/>
</dbReference>
<feature type="transmembrane region" description="Helical" evidence="14">
    <location>
        <begin position="2373"/>
        <end position="2394"/>
    </location>
</feature>
<evidence type="ECO:0000313" key="18">
    <source>
        <dbReference type="Ensembl" id="ENSSGRP00000029944.1"/>
    </source>
</evidence>
<feature type="domain" description="PKD" evidence="15">
    <location>
        <begin position="658"/>
        <end position="741"/>
    </location>
</feature>
<dbReference type="InParanoid" id="A0A672M4C3"/>
<feature type="transmembrane region" description="Helical" evidence="14">
    <location>
        <begin position="2456"/>
        <end position="2477"/>
    </location>
</feature>
<feature type="domain" description="PKD" evidence="15">
    <location>
        <begin position="510"/>
        <end position="571"/>
    </location>
</feature>
<feature type="domain" description="PKD" evidence="15">
    <location>
        <begin position="314"/>
        <end position="402"/>
    </location>
</feature>
<dbReference type="SUPFAM" id="SSF49723">
    <property type="entry name" value="Lipase/lipooxygenase domain (PLAT/LH2 domain)"/>
    <property type="match status" value="1"/>
</dbReference>
<evidence type="ECO:0000259" key="15">
    <source>
        <dbReference type="PROSITE" id="PS50093"/>
    </source>
</evidence>
<feature type="domain" description="PKD" evidence="15">
    <location>
        <begin position="423"/>
        <end position="469"/>
    </location>
</feature>
<dbReference type="Gene3D" id="2.60.60.20">
    <property type="entry name" value="PLAT/LH2 domain"/>
    <property type="match status" value="1"/>
</dbReference>
<dbReference type="CDD" id="cd00146">
    <property type="entry name" value="PKD"/>
    <property type="match status" value="6"/>
</dbReference>
<dbReference type="FunFam" id="2.60.60.20:FF:000012">
    <property type="entry name" value="polycystin-1 isoform X2"/>
    <property type="match status" value="1"/>
</dbReference>
<evidence type="ECO:0000259" key="17">
    <source>
        <dbReference type="PROSITE" id="PS51111"/>
    </source>
</evidence>
<dbReference type="InterPro" id="IPR022409">
    <property type="entry name" value="PKD/Chitinase_dom"/>
</dbReference>
<dbReference type="Proteomes" id="UP000472262">
    <property type="component" value="Unassembled WGS sequence"/>
</dbReference>
<feature type="domain" description="PLAT" evidence="16">
    <location>
        <begin position="2216"/>
        <end position="2330"/>
    </location>
</feature>
<keyword evidence="11" id="KW-0325">Glycoprotein</keyword>
<keyword evidence="10" id="KW-1015">Disulfide bond</keyword>
<dbReference type="Ensembl" id="ENSSGRT00000032180.1">
    <property type="protein sequence ID" value="ENSSGRP00000029944.1"/>
    <property type="gene ID" value="ENSSGRG00000016974.1"/>
</dbReference>
<evidence type="ECO:0000256" key="6">
    <source>
        <dbReference type="ARBA" id="ARBA00022737"/>
    </source>
</evidence>
<dbReference type="InterPro" id="IPR001024">
    <property type="entry name" value="PLAT/LH2_dom"/>
</dbReference>
<dbReference type="Pfam" id="PF02010">
    <property type="entry name" value="REJ"/>
    <property type="match status" value="1"/>
</dbReference>
<comment type="subcellular location">
    <subcellularLocation>
        <location evidence="2">Cell membrane</location>
        <topology evidence="2">Multi-pass membrane protein</topology>
    </subcellularLocation>
    <subcellularLocation>
        <location evidence="1">Cell projection</location>
        <location evidence="1">Cilium</location>
    </subcellularLocation>
</comment>
<dbReference type="InterPro" id="IPR042060">
    <property type="entry name" value="PLAT_polycystin1"/>
</dbReference>
<evidence type="ECO:0000256" key="7">
    <source>
        <dbReference type="ARBA" id="ARBA00022989"/>
    </source>
</evidence>
<dbReference type="PROSITE" id="PS51111">
    <property type="entry name" value="REJ"/>
    <property type="match status" value="1"/>
</dbReference>
<evidence type="ECO:0000256" key="10">
    <source>
        <dbReference type="ARBA" id="ARBA00023157"/>
    </source>
</evidence>
<keyword evidence="4" id="KW-1003">Cell membrane</keyword>
<dbReference type="InterPro" id="IPR000601">
    <property type="entry name" value="PKD_dom"/>
</dbReference>
<dbReference type="SMART" id="SM00303">
    <property type="entry name" value="GPS"/>
    <property type="match status" value="1"/>
</dbReference>
<evidence type="ECO:0000256" key="1">
    <source>
        <dbReference type="ARBA" id="ARBA00004138"/>
    </source>
</evidence>
<dbReference type="InterPro" id="IPR002859">
    <property type="entry name" value="PKD/REJ-like"/>
</dbReference>
<accession>A0A672M4C3</accession>
<evidence type="ECO:0000256" key="8">
    <source>
        <dbReference type="ARBA" id="ARBA00023069"/>
    </source>
</evidence>
<proteinExistence type="inferred from homology"/>
<dbReference type="InterPro" id="IPR013122">
    <property type="entry name" value="PKD1_2_channel"/>
</dbReference>
<keyword evidence="6" id="KW-0677">Repeat</keyword>
<keyword evidence="7 14" id="KW-1133">Transmembrane helix</keyword>
<evidence type="ECO:0000256" key="5">
    <source>
        <dbReference type="ARBA" id="ARBA00022692"/>
    </source>
</evidence>
<evidence type="ECO:0000256" key="2">
    <source>
        <dbReference type="ARBA" id="ARBA00004651"/>
    </source>
</evidence>
<feature type="transmembrane region" description="Helical" evidence="14">
    <location>
        <begin position="2414"/>
        <end position="2435"/>
    </location>
</feature>
<protein>
    <submittedName>
        <fullName evidence="18">Polycystic kidney disease 1b</fullName>
    </submittedName>
</protein>
<feature type="transmembrane region" description="Helical" evidence="14">
    <location>
        <begin position="2587"/>
        <end position="2606"/>
    </location>
</feature>
<dbReference type="SMART" id="SM00308">
    <property type="entry name" value="LH2"/>
    <property type="match status" value="1"/>
</dbReference>
<reference evidence="18" key="1">
    <citation type="submission" date="2025-08" db="UniProtKB">
        <authorList>
            <consortium name="Ensembl"/>
        </authorList>
    </citation>
    <scope>IDENTIFICATION</scope>
</reference>
<dbReference type="PRINTS" id="PR00500">
    <property type="entry name" value="POLYCYSTIN1"/>
</dbReference>
<evidence type="ECO:0000256" key="4">
    <source>
        <dbReference type="ARBA" id="ARBA00022475"/>
    </source>
</evidence>
<dbReference type="GO" id="GO:0006816">
    <property type="term" value="P:calcium ion transport"/>
    <property type="evidence" value="ECO:0007669"/>
    <property type="project" value="TreeGrafter"/>
</dbReference>
<evidence type="ECO:0000256" key="12">
    <source>
        <dbReference type="ARBA" id="ARBA00023273"/>
    </source>
</evidence>
<dbReference type="PROSITE" id="PS50095">
    <property type="entry name" value="PLAT"/>
    <property type="match status" value="1"/>
</dbReference>
<dbReference type="GO" id="GO:0005929">
    <property type="term" value="C:cilium"/>
    <property type="evidence" value="ECO:0007669"/>
    <property type="project" value="UniProtKB-SubCell"/>
</dbReference>
<evidence type="ECO:0000259" key="16">
    <source>
        <dbReference type="PROSITE" id="PS50095"/>
    </source>
</evidence>
<dbReference type="InterPro" id="IPR013783">
    <property type="entry name" value="Ig-like_fold"/>
</dbReference>
<dbReference type="PANTHER" id="PTHR46730">
    <property type="entry name" value="POLYCYSTIN-1"/>
    <property type="match status" value="1"/>
</dbReference>
<feature type="transmembrane region" description="Helical" evidence="14">
    <location>
        <begin position="2172"/>
        <end position="2193"/>
    </location>
</feature>
<keyword evidence="8" id="KW-0969">Cilium</keyword>
<feature type="transmembrane region" description="Helical" evidence="14">
    <location>
        <begin position="2618"/>
        <end position="2638"/>
    </location>
</feature>
<dbReference type="PROSITE" id="PS50093">
    <property type="entry name" value="PKD"/>
    <property type="match status" value="5"/>
</dbReference>
<evidence type="ECO:0000256" key="9">
    <source>
        <dbReference type="ARBA" id="ARBA00023136"/>
    </source>
</evidence>
<comment type="caution">
    <text evidence="13">Lacks conserved residue(s) required for the propagation of feature annotation.</text>
</comment>
<evidence type="ECO:0000313" key="19">
    <source>
        <dbReference type="Proteomes" id="UP000472262"/>
    </source>
</evidence>
<keyword evidence="9 14" id="KW-0472">Membrane</keyword>
<feature type="transmembrane region" description="Helical" evidence="14">
    <location>
        <begin position="2725"/>
        <end position="2749"/>
    </location>
</feature>
<name>A0A672M4C3_SINGR</name>
<sequence length="3037" mass="337761">GVSPAFHQNKIQDKHITVYPDDILALQHTRRASEFLHCVATTSSSWRQSYLSLHGPEWGGWLEGGLSAQPGQGQWLDELVCDLRVIYEDTMPHFGVSAIPSTSQSNSPIKAESPVTGLQVLYPKLDKDIQMHVAVNVPTLIVIQIISGGNATSYWSDPVSKNGVPFVSSCPAEMPEIEGGCVRASLDMWFSHVYMKLSSQGEHMLNIMASNSLNSQTLSVRVVSHIPVTGLRIQPQGFNRVLVDIPQVSIFLCVSLRKKILPQKFTSNLFEFDVNVNITEKFPSTSDYTLKIKAYNQYDQSESFVTVKIRTPISRMLVSSSPTVCQVNHTILFEISLWPSSYGVLYSWNFGDDSDQVKEYYTKVRHVYKRPGTYNVTIHANNSLSVLTNYTAVEVVEAVSGLQLYYNGSIELNCTFEISGRVSAGTHIKWTFDFGDGSILKDHTGSSATHIYKSLGNYTVQVTAYNSVSKDHRLVNVEVYRLLILLIIPTDCIVSKAEINFEVLVKGYVPVLTFDWDFGDGTPLSVVKGDTAISHTFLNSGTYTVGVDVHSLLGSAHYETSICVETQITDVTLHSAKSAVAVNEEICYVVSVLPKVTDYLFWWYNNLSSDTVPVKGQSHHCFVFQEEGLYEISVQVHNKVSNGRAKATISVQRPLSNLSIKYECNHDAMIVNQSYYFWAELPGKIASFQWDFGDGFKKEGQNQSHVFCFPGRFRVTATASNVISSDSVSIEIEVQAPLSYLMVNTSQPFVEAGKKILITAQTDVNENVVFYWTVNPSSPPKPGTSTFMHVFPKAGVFQIKVTAQNLVSRVESITHIEVVERIHGVQIPSQALQSGKYFLTNQTVLLTASVTRGSNLTYEWTANQRMASNSKQFPLFTNSPGDIHVKLVVSNVLGSVDTDLSLRAVELVSGLSISSPMNAVAKGKPVRISVSVSSGTDLRYSWFLDSEYSPVISDVPFVLHVFKVIGMVKIRVSVSNVFGSDDAIKLLIIQENISKVDFQINGQFRPFFVTSNSLLLLYGSAGTGNVLHWEWVLMFHNKTVRVLADNQTVSYSFADVADHRISLNASNDISWQTVSYTITVQDTIQGLLLMASSNVICEDDPVTFTPSVSQGSEVSFSLEFVNASYSVAIWQNFTTSSLSIGNHLIRATATNHVSYQTASVIVRVVERIKGLHLIGCCSAVLEASKNISFQVSSGSQANYHWTFLLNGVQSSREIGQNVHFTPFTNGSLSVTVETDNGFCSQSLTRRATIQKHMKKVKLFTSDDGAFIDYPITFVAITDGGSNLKFLWDFGDASEGALVTESNRQVHKYNVTGVFVVKLIAYNNISEVSTQMTIKVQKLECTQPHVYIVKDQYKIIKCRPSLFEAKVDFNSCATHKAYYFWEIHRGQDCSGMDKVYLNDSVHATTPLFSLPKHSLKVGNYCLTFTAKLRGTPLQQSRTVPLTVVHSELVPVIKGGSHRFWSSQYDLILDATESFDPDSEENDIELFQFQWGYTIEVQYITNRFLVIRKVETLQYVSMFQNKMSLPLFLFLQVTVYNTTLLPVTVKCVSCNSLLSFHVRHSHYITLAGHCSSCQDTVQNQKGEALTLNEVTTLTGSLWREIVIKPGVLKEGQEYTFTLNVSEPASGLWGSASITLVPNHPPYGGICTLSPDDSLHFLETMVSYSCSGKWMDDDSDSAQLIFSLQVAQCENFGPLCPLITLYRGTQSTFSSLVPLGILSTEENLSVIYVLVLVEDSMGASVIAARKLVSQLLGNQCTTEWLRNKSQSELWALRQQGNPQDITQYSVALSSQLNQVTEIALTNQLSGCLLRGVLRIILIKKKVHSEVENEPWLNHPSIFTAGSTLTADQRQRNNSGLKHVDTSETAVSALGQILELMRSLMLSRMSGEEALSLAVPKITAVGVRGDPTKDLLCTNPLSHCQFHIPSALSSQLKEEKQEVLQILLQMEGEENLFIPAAEPAISTTLAAMEFATPQGQIISITNLTLDTAIQFTLHKKVQETEDERLLWKTFTLPPKGNVNFTVKAMDLRDPQTGLYVALNFRAGEEASGLVWISVDDQPVHPLSEHTHSEELSLSLSAGTPSLEHTIFLTPILNGSAKDLFVKLNGSVSGVDVSVSVCVFSMLCRFFSDDERRWSSDGLSPLSGSSPHTAHCLTHHLTMFGASLFIHPEALLLLPPVLMNIIYVTILLLIYLLVGLIAHKLDHLESLRLSWVPLCGQKGHYKYRVLVKTGWKKGSGTTAHVGISLYGLNKSGSRHLQREGAFQRNSVDDFQVETDANLGEIWKIRIWHDNTGLDPSWYLKHVIVWDIQTDNMFFFLVEDWLSVENEKNSGRGEKVILELQQFKRILHSQLLFGLREHHLWISLWERPAHSHFSRAQRVTCCALLLHLYLAAGAVWYGAVGRKGSSGPVSTQMVMNAENILVGITVAALMFPLQTILRFLFQNTKSVVRGVPGLFLPSWVLRMVYLLVAVLLGTSLALVGLYGSRFSSSVVLMWLVSALSAFLTSALLFEPFAICIQALYLAAVVKPVDPEGENRLAQETEVRRTEEDLGDKVHPLGGYGLLQAKEEARKLRTLRALMRVSSDPQMNPFSTHLVLLLLFALCFVSAEVWALIRKPSQYLRQAWRWFQPLLALLTLAAAVLRLYFLYTTAAFISRHCSRPSCFADFHSAATLAKKSSQLSAILLTLLVLKVLLFSGSVEGFRTLGQASSSLLCLLRGHMGLRRLCEHHPVVGPLYCLSAVGIGFWVLGRLCAAVLIRTYRMVQADIYRPSMEPQDYEMVQFLIKRLKLWMGLSKTKEFRHRVKFEGMVPPPSRSSQGSEASNCSVPLSPIGPRRVSSASSLASNSSVISGCFDFHHYVDRLVPCVDSLMAGFDRVNQLTEEVYNFELQLQQIQSRIYQRRKSQPQQVTFEGRDPTPKLPLLPQHPSTSVLECNHTPASLQGVINTLPHCRATHSESSLMGPAAQLGKRILSALDGSMNNPNLRKWGVPRRRAWNSVTCHSADTAQRLPGSHSTVTLPVRPRSEDGDREYLCDSMPIKRQAWHTE</sequence>
<dbReference type="CDD" id="cd01752">
    <property type="entry name" value="PLAT_polycystin"/>
    <property type="match status" value="1"/>
</dbReference>
<dbReference type="FunFam" id="2.60.40.10:FF:000825">
    <property type="entry name" value="Polycystin 1, transient receptor potential channel interacting"/>
    <property type="match status" value="1"/>
</dbReference>
<feature type="domain" description="REJ" evidence="17">
    <location>
        <begin position="1340"/>
        <end position="1489"/>
    </location>
</feature>
<evidence type="ECO:0000256" key="11">
    <source>
        <dbReference type="ARBA" id="ARBA00023180"/>
    </source>
</evidence>
<keyword evidence="5 14" id="KW-0812">Transmembrane</keyword>
<dbReference type="InterPro" id="IPR000434">
    <property type="entry name" value="PC1"/>
</dbReference>
<dbReference type="SMART" id="SM00089">
    <property type="entry name" value="PKD"/>
    <property type="match status" value="11"/>
</dbReference>
<dbReference type="OMA" id="PWRQSYL"/>
<dbReference type="GO" id="GO:0005886">
    <property type="term" value="C:plasma membrane"/>
    <property type="evidence" value="ECO:0007669"/>
    <property type="project" value="UniProtKB-SubCell"/>
</dbReference>
<evidence type="ECO:0000256" key="14">
    <source>
        <dbReference type="SAM" id="Phobius"/>
    </source>
</evidence>
<dbReference type="Pfam" id="PF01477">
    <property type="entry name" value="PLAT"/>
    <property type="match status" value="1"/>
</dbReference>
<feature type="transmembrane region" description="Helical" evidence="14">
    <location>
        <begin position="2483"/>
        <end position="2503"/>
    </location>
</feature>
<feature type="transmembrane region" description="Helical" evidence="14">
    <location>
        <begin position="2672"/>
        <end position="2691"/>
    </location>
</feature>
<dbReference type="InterPro" id="IPR036392">
    <property type="entry name" value="PLAT/LH2_dom_sf"/>
</dbReference>
<feature type="domain" description="PKD" evidence="15">
    <location>
        <begin position="1254"/>
        <end position="1336"/>
    </location>
</feature>
<reference evidence="18" key="2">
    <citation type="submission" date="2025-09" db="UniProtKB">
        <authorList>
            <consortium name="Ensembl"/>
        </authorList>
    </citation>
    <scope>IDENTIFICATION</scope>
</reference>